<keyword evidence="2" id="KW-1185">Reference proteome</keyword>
<dbReference type="OrthoDB" id="1955632at2"/>
<reference evidence="1 2" key="1">
    <citation type="submission" date="2014-11" db="EMBL/GenBank/DDBJ databases">
        <title>Draft Genome Sequences of Paenibacillus polymyxa NRRL B-30509 and Paenibacillus terrae NRRL B-30644, Strains from a Poultry Environment that Produce Tridecaptin A and Paenicidins.</title>
        <authorList>
            <person name="van Belkum M.J."/>
            <person name="Lohans C.T."/>
            <person name="Vederas J.C."/>
        </authorList>
    </citation>
    <scope>NUCLEOTIDE SEQUENCE [LARGE SCALE GENOMIC DNA]</scope>
    <source>
        <strain evidence="1 2">NRRL B-30644</strain>
    </source>
</reference>
<evidence type="ECO:0000313" key="1">
    <source>
        <dbReference type="EMBL" id="KJD44245.1"/>
    </source>
</evidence>
<comment type="caution">
    <text evidence="1">The sequence shown here is derived from an EMBL/GenBank/DDBJ whole genome shotgun (WGS) entry which is preliminary data.</text>
</comment>
<evidence type="ECO:0000313" key="2">
    <source>
        <dbReference type="Proteomes" id="UP000032534"/>
    </source>
</evidence>
<evidence type="ECO:0008006" key="3">
    <source>
        <dbReference type="Google" id="ProtNLM"/>
    </source>
</evidence>
<name>A0A0D7WYL1_9BACL</name>
<accession>A0A0D7WYL1</accession>
<organism evidence="1 2">
    <name type="scientific">Paenibacillus terrae</name>
    <dbReference type="NCBI Taxonomy" id="159743"/>
    <lineage>
        <taxon>Bacteria</taxon>
        <taxon>Bacillati</taxon>
        <taxon>Bacillota</taxon>
        <taxon>Bacilli</taxon>
        <taxon>Bacillales</taxon>
        <taxon>Paenibacillaceae</taxon>
        <taxon>Paenibacillus</taxon>
    </lineage>
</organism>
<dbReference type="PATRIC" id="fig|159743.3.peg.4042"/>
<gene>
    <name evidence="1" type="ORF">QD47_18160</name>
</gene>
<dbReference type="AlphaFoldDB" id="A0A0D7WYL1"/>
<dbReference type="EMBL" id="JTHP01000039">
    <property type="protein sequence ID" value="KJD44245.1"/>
    <property type="molecule type" value="Genomic_DNA"/>
</dbReference>
<dbReference type="Proteomes" id="UP000032534">
    <property type="component" value="Unassembled WGS sequence"/>
</dbReference>
<protein>
    <recommendedName>
        <fullName evidence="3">Head decoration protein</fullName>
    </recommendedName>
</protein>
<proteinExistence type="predicted"/>
<dbReference type="Pfam" id="PF02924">
    <property type="entry name" value="HDPD"/>
    <property type="match status" value="1"/>
</dbReference>
<dbReference type="InterPro" id="IPR004195">
    <property type="entry name" value="Head_decoration_D"/>
</dbReference>
<sequence>MPAYESQPYDNLIAGYVVPLANVSVIVKSGSGVIKRGTVLGVVSQLPETNASHGMYIVATVDSSKTDDPQTPFAILSDQEVDATTKDVRATGYVSGEFNRNALIFGGTDKVEKHEVAMRNIGLITKRVVE</sequence>
<dbReference type="RefSeq" id="WP_044647453.1">
    <property type="nucleotide sequence ID" value="NZ_JTHP01000039.1"/>
</dbReference>